<sequence>MKHVQATLLTGYVTIAVKGSMPELFFQRCVDHKIPVWNVKKG</sequence>
<name>A0ABU5CBU2_9BACI</name>
<organism evidence="1 2">
    <name type="scientific">Tigheibacillus halophilus</name>
    <dbReference type="NCBI Taxonomy" id="361280"/>
    <lineage>
        <taxon>Bacteria</taxon>
        <taxon>Bacillati</taxon>
        <taxon>Bacillota</taxon>
        <taxon>Bacilli</taxon>
        <taxon>Bacillales</taxon>
        <taxon>Bacillaceae</taxon>
        <taxon>Tigheibacillus</taxon>
    </lineage>
</organism>
<dbReference type="Proteomes" id="UP001281447">
    <property type="component" value="Unassembled WGS sequence"/>
</dbReference>
<proteinExistence type="predicted"/>
<gene>
    <name evidence="1" type="ORF">RWE15_23510</name>
</gene>
<comment type="caution">
    <text evidence="1">The sequence shown here is derived from an EMBL/GenBank/DDBJ whole genome shotgun (WGS) entry which is preliminary data.</text>
</comment>
<keyword evidence="2" id="KW-1185">Reference proteome</keyword>
<accession>A0ABU5CBU2</accession>
<reference evidence="1 2" key="1">
    <citation type="submission" date="2023-10" db="EMBL/GenBank/DDBJ databases">
        <title>Virgibacillus halophilus 5B73C genome.</title>
        <authorList>
            <person name="Miliotis G."/>
            <person name="Sengupta P."/>
            <person name="Hameed A."/>
            <person name="Chuvochina M."/>
            <person name="Mcdonagh F."/>
            <person name="Simpson A.C."/>
            <person name="Singh N.K."/>
            <person name="Rekha P.D."/>
            <person name="Raman K."/>
            <person name="Hugenholtz P."/>
            <person name="Venkateswaran K."/>
        </authorList>
    </citation>
    <scope>NUCLEOTIDE SEQUENCE [LARGE SCALE GENOMIC DNA]</scope>
    <source>
        <strain evidence="1 2">5B73C</strain>
    </source>
</reference>
<evidence type="ECO:0000313" key="2">
    <source>
        <dbReference type="Proteomes" id="UP001281447"/>
    </source>
</evidence>
<evidence type="ECO:0000313" key="1">
    <source>
        <dbReference type="EMBL" id="MDY0396720.1"/>
    </source>
</evidence>
<dbReference type="Pfam" id="PF06898">
    <property type="entry name" value="YqfD"/>
    <property type="match status" value="1"/>
</dbReference>
<dbReference type="EMBL" id="JAWDIP010000004">
    <property type="protein sequence ID" value="MDY0396720.1"/>
    <property type="molecule type" value="Genomic_DNA"/>
</dbReference>
<dbReference type="InterPro" id="IPR010690">
    <property type="entry name" value="YqfD"/>
</dbReference>
<protein>
    <submittedName>
        <fullName evidence="1">Sporulation protein YqfD</fullName>
    </submittedName>
</protein>